<dbReference type="PANTHER" id="PTHR28181:SF1">
    <property type="entry name" value="COLD TOLERANCE PROTEIN 1"/>
    <property type="match status" value="1"/>
</dbReference>
<accession>E5A0M6</accession>
<sequence length="310" mass="34441">MLPRPPIHWILDFDGTITQQDTLNTLVSISAATKPSFPTSEHWSRVTKAYLDDYSSTLSHLAPAKKLPSTLPEEKKRLLNLRPVEERSLARVSASSIFTGLTWQQLHTGAQQAVHQGQVRPRTGFTTFYNSINSPSQANPQNQDKTAILSVNWSSHFLHACLSAFSPCLSPTILANDLDSLSPATPSTPSTGHITPNILSSGDKLQHLERLRAQDAMRRPIVYVGDSWTDIEALLAADLGICVRDEPLGESQRQLTDALERVGVRCLRLRELGEWRVGEGRGEEGGGRVVWVRDWEEIREFSEGRAFPEG</sequence>
<dbReference type="EMBL" id="FP929130">
    <property type="protein sequence ID" value="CBX97086.1"/>
    <property type="molecule type" value="Genomic_DNA"/>
</dbReference>
<reference evidence="2" key="1">
    <citation type="journal article" date="2011" name="Nat. Commun.">
        <title>Effector diversification within compartments of the Leptosphaeria maculans genome affected by Repeat-Induced Point mutations.</title>
        <authorList>
            <person name="Rouxel T."/>
            <person name="Grandaubert J."/>
            <person name="Hane J.K."/>
            <person name="Hoede C."/>
            <person name="van de Wouw A.P."/>
            <person name="Couloux A."/>
            <person name="Dominguez V."/>
            <person name="Anthouard V."/>
            <person name="Bally P."/>
            <person name="Bourras S."/>
            <person name="Cozijnsen A.J."/>
            <person name="Ciuffetti L.M."/>
            <person name="Degrave A."/>
            <person name="Dilmaghani A."/>
            <person name="Duret L."/>
            <person name="Fudal I."/>
            <person name="Goodwin S.B."/>
            <person name="Gout L."/>
            <person name="Glaser N."/>
            <person name="Linglin J."/>
            <person name="Kema G.H.J."/>
            <person name="Lapalu N."/>
            <person name="Lawrence C.B."/>
            <person name="May K."/>
            <person name="Meyer M."/>
            <person name="Ollivier B."/>
            <person name="Poulain J."/>
            <person name="Schoch C.L."/>
            <person name="Simon A."/>
            <person name="Spatafora J.W."/>
            <person name="Stachowiak A."/>
            <person name="Turgeon B.G."/>
            <person name="Tyler B.M."/>
            <person name="Vincent D."/>
            <person name="Weissenbach J."/>
            <person name="Amselem J."/>
            <person name="Quesneville H."/>
            <person name="Oliver R.P."/>
            <person name="Wincker P."/>
            <person name="Balesdent M.-H."/>
            <person name="Howlett B.J."/>
        </authorList>
    </citation>
    <scope>NUCLEOTIDE SEQUENCE [LARGE SCALE GENOMIC DNA]</scope>
    <source>
        <strain evidence="2">JN3 / isolate v23.1.3 / race Av1-4-5-6-7-8</strain>
    </source>
</reference>
<evidence type="ECO:0008006" key="3">
    <source>
        <dbReference type="Google" id="ProtNLM"/>
    </source>
</evidence>
<organism evidence="2">
    <name type="scientific">Leptosphaeria maculans (strain JN3 / isolate v23.1.3 / race Av1-4-5-6-7-8)</name>
    <name type="common">Blackleg fungus</name>
    <name type="synonym">Phoma lingam</name>
    <dbReference type="NCBI Taxonomy" id="985895"/>
    <lineage>
        <taxon>Eukaryota</taxon>
        <taxon>Fungi</taxon>
        <taxon>Dikarya</taxon>
        <taxon>Ascomycota</taxon>
        <taxon>Pezizomycotina</taxon>
        <taxon>Dothideomycetes</taxon>
        <taxon>Pleosporomycetidae</taxon>
        <taxon>Pleosporales</taxon>
        <taxon>Pleosporineae</taxon>
        <taxon>Leptosphaeriaceae</taxon>
        <taxon>Plenodomus</taxon>
        <taxon>Plenodomus lingam/Leptosphaeria maculans species complex</taxon>
    </lineage>
</organism>
<dbReference type="GeneID" id="13283390"/>
<dbReference type="OMA" id="STTDMEC"/>
<dbReference type="InParanoid" id="E5A0M6"/>
<dbReference type="InterPro" id="IPR036412">
    <property type="entry name" value="HAD-like_sf"/>
</dbReference>
<dbReference type="SUPFAM" id="SSF56784">
    <property type="entry name" value="HAD-like"/>
    <property type="match status" value="1"/>
</dbReference>
<dbReference type="Gene3D" id="3.40.50.1000">
    <property type="entry name" value="HAD superfamily/HAD-like"/>
    <property type="match status" value="1"/>
</dbReference>
<name>E5A0M6_LEPMJ</name>
<dbReference type="STRING" id="985895.E5A0M6"/>
<protein>
    <recommendedName>
        <fullName evidence="3">Haloacid dehalogenase-like hydrolase</fullName>
    </recommendedName>
</protein>
<dbReference type="VEuPathDB" id="FungiDB:LEMA_P102170.1"/>
<gene>
    <name evidence="1" type="ORF">LEMA_P102170.1</name>
</gene>
<dbReference type="PANTHER" id="PTHR28181">
    <property type="entry name" value="UPF0655 PROTEIN YCR015C"/>
    <property type="match status" value="1"/>
</dbReference>
<dbReference type="InterPro" id="IPR023214">
    <property type="entry name" value="HAD_sf"/>
</dbReference>
<evidence type="ECO:0000313" key="2">
    <source>
        <dbReference type="Proteomes" id="UP000002668"/>
    </source>
</evidence>
<dbReference type="Proteomes" id="UP000002668">
    <property type="component" value="Genome"/>
</dbReference>
<evidence type="ECO:0000313" key="1">
    <source>
        <dbReference type="EMBL" id="CBX97086.1"/>
    </source>
</evidence>
<dbReference type="OrthoDB" id="10255128at2759"/>
<dbReference type="InterPro" id="IPR050849">
    <property type="entry name" value="HAD-like_hydrolase_phosphatase"/>
</dbReference>
<dbReference type="FunCoup" id="E5A0M6">
    <property type="interactions" value="16"/>
</dbReference>
<proteinExistence type="predicted"/>
<dbReference type="AlphaFoldDB" id="E5A0M6"/>
<dbReference type="eggNOG" id="ENOG502S7B4">
    <property type="taxonomic scope" value="Eukaryota"/>
</dbReference>
<dbReference type="HOGENOM" id="CLU_056574_1_0_1"/>
<keyword evidence="2" id="KW-1185">Reference proteome</keyword>